<feature type="non-terminal residue" evidence="1">
    <location>
        <position position="25"/>
    </location>
</feature>
<accession>A0A1R3FXV3</accession>
<protein>
    <submittedName>
        <fullName evidence="1">Uncharacterized protein</fullName>
    </submittedName>
</protein>
<dbReference type="Gramene" id="OMO50674">
    <property type="protein sequence ID" value="OMO50674"/>
    <property type="gene ID" value="CCACVL1_30323"/>
</dbReference>
<dbReference type="EMBL" id="AWWV01016060">
    <property type="protein sequence ID" value="OMO50674.1"/>
    <property type="molecule type" value="Genomic_DNA"/>
</dbReference>
<evidence type="ECO:0000313" key="1">
    <source>
        <dbReference type="EMBL" id="OMO50674.1"/>
    </source>
</evidence>
<proteinExistence type="predicted"/>
<organism evidence="1 2">
    <name type="scientific">Corchorus capsularis</name>
    <name type="common">Jute</name>
    <dbReference type="NCBI Taxonomy" id="210143"/>
    <lineage>
        <taxon>Eukaryota</taxon>
        <taxon>Viridiplantae</taxon>
        <taxon>Streptophyta</taxon>
        <taxon>Embryophyta</taxon>
        <taxon>Tracheophyta</taxon>
        <taxon>Spermatophyta</taxon>
        <taxon>Magnoliopsida</taxon>
        <taxon>eudicotyledons</taxon>
        <taxon>Gunneridae</taxon>
        <taxon>Pentapetalae</taxon>
        <taxon>rosids</taxon>
        <taxon>malvids</taxon>
        <taxon>Malvales</taxon>
        <taxon>Malvaceae</taxon>
        <taxon>Grewioideae</taxon>
        <taxon>Apeibeae</taxon>
        <taxon>Corchorus</taxon>
    </lineage>
</organism>
<gene>
    <name evidence="1" type="ORF">CCACVL1_30323</name>
</gene>
<comment type="caution">
    <text evidence="1">The sequence shown here is derived from an EMBL/GenBank/DDBJ whole genome shotgun (WGS) entry which is preliminary data.</text>
</comment>
<keyword evidence="2" id="KW-1185">Reference proteome</keyword>
<dbReference type="Proteomes" id="UP000188268">
    <property type="component" value="Unassembled WGS sequence"/>
</dbReference>
<sequence>MAEVAASTITSFSCPKNHVGSWAWA</sequence>
<name>A0A1R3FXV3_COCAP</name>
<dbReference type="AlphaFoldDB" id="A0A1R3FXV3"/>
<evidence type="ECO:0000313" key="2">
    <source>
        <dbReference type="Proteomes" id="UP000188268"/>
    </source>
</evidence>
<reference evidence="1 2" key="1">
    <citation type="submission" date="2013-09" db="EMBL/GenBank/DDBJ databases">
        <title>Corchorus capsularis genome sequencing.</title>
        <authorList>
            <person name="Alam M."/>
            <person name="Haque M.S."/>
            <person name="Islam M.S."/>
            <person name="Emdad E.M."/>
            <person name="Islam M.M."/>
            <person name="Ahmed B."/>
            <person name="Halim A."/>
            <person name="Hossen Q.M.M."/>
            <person name="Hossain M.Z."/>
            <person name="Ahmed R."/>
            <person name="Khan M.M."/>
            <person name="Islam R."/>
            <person name="Rashid M.M."/>
            <person name="Khan S.A."/>
            <person name="Rahman M.S."/>
            <person name="Alam M."/>
        </authorList>
    </citation>
    <scope>NUCLEOTIDE SEQUENCE [LARGE SCALE GENOMIC DNA]</scope>
    <source>
        <strain evidence="2">cv. CVL-1</strain>
        <tissue evidence="1">Whole seedling</tissue>
    </source>
</reference>